<feature type="region of interest" description="Disordered" evidence="1">
    <location>
        <begin position="55"/>
        <end position="191"/>
    </location>
</feature>
<sequence length="1191" mass="134506">MGSIIRYHNLFETRRLVCLLGVVFGLALMIQYFGFPYGYAVSSLFTANGGQISSSQRVDQSGNFSRSDNLKHGSVVNATNTNLINETTNETKLSDANNEEVEDGSMPPMNERSGDTLTEDVDPEDESPFKDSKLDNKSNVESLGRNSSLPPDKAADSEDDLQASNSTSESSLSRVVDTDGGGSISPAPTEAKSLEISPTALSITPPPLVVTPQVNLDATKEAPLISSYQNISEKERNTGHLLESDNLPAQKRTDHAPTVSHKIPVMKESDKPIDSVVSIAEMNVMQQETRTSFYSMKPRWSSDVDQELLHAKSVIENSPLAGNEPGLYAPLYRNLSMFMRSYELMEQILKVYIYTEGARPVFHTPVLKGIYASEGWFMKLLKRNKKFVTKKPKKAHLFYLPFSSRMLEETLYVPDSHSRRNLVRYLSDYLDIIIQRHNFWNRTAGADHFLVACHDWAPAETKRIMANCIRALCNADIKEGFQFGKDVSLPETYIRAEKNPLREIGGKRLSKRRTLAFFAGNMHGYLRPVLLNNWENKDPDMKIFGKISKVSYVQYMKSSKYCICAKGYEVNSPRVVEAIFYECVPVIISDNFIPPFFETLNWEAFAIFVPEKDIPKLKDILVSIPDRRYREMQRRVKLVQQHFLWHVKPVNAEADEFWNGVICLNMGTEVRYARFLGTKRLLWLVASVFVMILIIQYFGFPNIYVVPSLFSSSKGQVAFLGSFQSGELSGNSNISGNLTFASGLNTTASNVVHEGAAKTELPKTNDATVEDSNATMIEDTEIEDKFPLQVAYGSEFVMPTSKVTSENNFVLDKPDKDDIAHGVARNETIDDNPIITTAAPLAMVLSPLTSSIQNQSTDHSCLRNIPAVIERSDRARKSVASISQMNYMLQESQTSFCSMKPRWSSVVDQELLRAKYLIENAPLLKSEPGLYAPLFRNLSMFKRSYELMEKTLKVYIYAEGERPIFHSGPLDGIYASEGWFIKLLQENKGFVTKNPKKAHLFYLPISFRFLKLTLYVPDSHNRTNIMHFLSNYVDMIAQKYRFWNRTDGADHFIVACHDWAPAVTDEIMSNCIRSLCNADLRGGFQFGKDVSLPQPNIRLSSNPLADLGGKPASKRRTLAFFAGHMHGYLRPILLKHWENRDPDMRIYGGITKASYLRYMKSSKYCICARGSQVNSPRVVEAIYYGRRTSQI</sequence>
<keyword evidence="2" id="KW-0472">Membrane</keyword>
<keyword evidence="5" id="KW-1185">Reference proteome</keyword>
<dbReference type="AlphaFoldDB" id="A0AAN8T8G8"/>
<evidence type="ECO:0000256" key="2">
    <source>
        <dbReference type="SAM" id="Phobius"/>
    </source>
</evidence>
<keyword evidence="2" id="KW-0812">Transmembrane</keyword>
<feature type="domain" description="Exostosin GT47" evidence="3">
    <location>
        <begin position="949"/>
        <end position="1185"/>
    </location>
</feature>
<comment type="caution">
    <text evidence="4">The sequence shown here is derived from an EMBL/GenBank/DDBJ whole genome shotgun (WGS) entry which is preliminary data.</text>
</comment>
<evidence type="ECO:0000313" key="4">
    <source>
        <dbReference type="EMBL" id="KAK6782490.1"/>
    </source>
</evidence>
<feature type="compositionally biased region" description="Polar residues" evidence="1">
    <location>
        <begin position="55"/>
        <end position="67"/>
    </location>
</feature>
<gene>
    <name evidence="4" type="ORF">RDI58_020286</name>
</gene>
<name>A0AAN8T8G8_SOLBU</name>
<protein>
    <recommendedName>
        <fullName evidence="3">Exostosin GT47 domain-containing protein</fullName>
    </recommendedName>
</protein>
<keyword evidence="2" id="KW-1133">Transmembrane helix</keyword>
<accession>A0AAN8T8G8</accession>
<dbReference type="EMBL" id="JBANQN010000008">
    <property type="protein sequence ID" value="KAK6782490.1"/>
    <property type="molecule type" value="Genomic_DNA"/>
</dbReference>
<feature type="compositionally biased region" description="Basic and acidic residues" evidence="1">
    <location>
        <begin position="127"/>
        <end position="138"/>
    </location>
</feature>
<evidence type="ECO:0000256" key="1">
    <source>
        <dbReference type="SAM" id="MobiDB-lite"/>
    </source>
</evidence>
<organism evidence="4 5">
    <name type="scientific">Solanum bulbocastanum</name>
    <name type="common">Wild potato</name>
    <dbReference type="NCBI Taxonomy" id="147425"/>
    <lineage>
        <taxon>Eukaryota</taxon>
        <taxon>Viridiplantae</taxon>
        <taxon>Streptophyta</taxon>
        <taxon>Embryophyta</taxon>
        <taxon>Tracheophyta</taxon>
        <taxon>Spermatophyta</taxon>
        <taxon>Magnoliopsida</taxon>
        <taxon>eudicotyledons</taxon>
        <taxon>Gunneridae</taxon>
        <taxon>Pentapetalae</taxon>
        <taxon>asterids</taxon>
        <taxon>lamiids</taxon>
        <taxon>Solanales</taxon>
        <taxon>Solanaceae</taxon>
        <taxon>Solanoideae</taxon>
        <taxon>Solaneae</taxon>
        <taxon>Solanum</taxon>
    </lineage>
</organism>
<dbReference type="Pfam" id="PF03016">
    <property type="entry name" value="Exostosin_GT47"/>
    <property type="match status" value="2"/>
</dbReference>
<feature type="compositionally biased region" description="Low complexity" evidence="1">
    <location>
        <begin position="77"/>
        <end position="91"/>
    </location>
</feature>
<feature type="compositionally biased region" description="Acidic residues" evidence="1">
    <location>
        <begin position="117"/>
        <end position="126"/>
    </location>
</feature>
<dbReference type="InterPro" id="IPR040911">
    <property type="entry name" value="Exostosin_GT47"/>
</dbReference>
<proteinExistence type="predicted"/>
<evidence type="ECO:0000313" key="5">
    <source>
        <dbReference type="Proteomes" id="UP001371456"/>
    </source>
</evidence>
<evidence type="ECO:0000259" key="3">
    <source>
        <dbReference type="Pfam" id="PF03016"/>
    </source>
</evidence>
<feature type="compositionally biased region" description="Polar residues" evidence="1">
    <location>
        <begin position="162"/>
        <end position="173"/>
    </location>
</feature>
<dbReference type="Proteomes" id="UP001371456">
    <property type="component" value="Unassembled WGS sequence"/>
</dbReference>
<feature type="transmembrane region" description="Helical" evidence="2">
    <location>
        <begin position="16"/>
        <end position="35"/>
    </location>
</feature>
<reference evidence="4 5" key="1">
    <citation type="submission" date="2024-02" db="EMBL/GenBank/DDBJ databases">
        <title>de novo genome assembly of Solanum bulbocastanum strain 11H21.</title>
        <authorList>
            <person name="Hosaka A.J."/>
        </authorList>
    </citation>
    <scope>NUCLEOTIDE SEQUENCE [LARGE SCALE GENOMIC DNA]</scope>
    <source>
        <tissue evidence="4">Young leaves</tissue>
    </source>
</reference>
<feature type="domain" description="Exostosin GT47" evidence="3">
    <location>
        <begin position="348"/>
        <end position="623"/>
    </location>
</feature>
<feature type="transmembrane region" description="Helical" evidence="2">
    <location>
        <begin position="681"/>
        <end position="700"/>
    </location>
</feature>
<feature type="compositionally biased region" description="Polar residues" evidence="1">
    <location>
        <begin position="139"/>
        <end position="149"/>
    </location>
</feature>